<evidence type="ECO:0000256" key="9">
    <source>
        <dbReference type="ARBA" id="ARBA00023136"/>
    </source>
</evidence>
<sequence>MAAYVKSSNLDNVATTVTATTTITTLSSDSISEFDEIDSLHSEKENNFYKNFNKNNSIYSNNNSVYSQDKISYNFDDEGSMEVLQFQNYIQSAIIIFTVLIANDKFNLLMPRDYQAMIKVELLGVLPIFFITYANKKFDFVYLFYLPFFVSLTCLKNNMTLTIINSILLINILEFSFFRTIVIQSILILWVYTNDFKLSTNINAWYLIPIPIILNHCFARILMKISKLKSLDIIECNIFSVLLTNILFLIHSDAIYFQILKVTLSSLFITISINFVISYLIFDRLNIFKTVKPIHKSLILLLNFIVLFPMLITNILKSIDNRSPLNWLFNYILSSNTRQNILTIWLSILLLSIPTVTVFKNLISLNTSRKVWHFLILLCILKPFKMDPNFVKLSLSGSIIIILSVEYLRFLNLEPFDKVLNNYLKSFADARDSKGPLIISYIYLIVGVSTPLLFKDSPVGLISLGIGDSMASIVGQKIGKIKWPNSKKTIEGTLAFIVCTTITSVFLQTYLGYFPNIRKLNITLMCTLTGILEGNSTMNDNILIPAFMLICEQLLTSN</sequence>
<evidence type="ECO:0000256" key="7">
    <source>
        <dbReference type="ARBA" id="ARBA00022824"/>
    </source>
</evidence>
<feature type="transmembrane region" description="Helical" evidence="10">
    <location>
        <begin position="230"/>
        <end position="250"/>
    </location>
</feature>
<evidence type="ECO:0000256" key="4">
    <source>
        <dbReference type="ARBA" id="ARBA00022679"/>
    </source>
</evidence>
<evidence type="ECO:0000256" key="2">
    <source>
        <dbReference type="ARBA" id="ARBA00010794"/>
    </source>
</evidence>
<dbReference type="RefSeq" id="XP_004182336.1">
    <property type="nucleotide sequence ID" value="XM_004182288.1"/>
</dbReference>
<dbReference type="FunCoup" id="I2H8W5">
    <property type="interactions" value="103"/>
</dbReference>
<evidence type="ECO:0000256" key="10">
    <source>
        <dbReference type="SAM" id="Phobius"/>
    </source>
</evidence>
<evidence type="ECO:0000313" key="11">
    <source>
        <dbReference type="EMBL" id="CCH62817.1"/>
    </source>
</evidence>
<comment type="subcellular location">
    <subcellularLocation>
        <location evidence="1">Endoplasmic reticulum membrane</location>
        <topology evidence="1">Multi-pass membrane protein</topology>
    </subcellularLocation>
</comment>
<dbReference type="EC" id="2.7.1.108" evidence="3"/>
<dbReference type="InterPro" id="IPR032974">
    <property type="entry name" value="Polypren_kinase"/>
</dbReference>
<feature type="transmembrane region" description="Helical" evidence="10">
    <location>
        <begin position="339"/>
        <end position="359"/>
    </location>
</feature>
<feature type="transmembrane region" description="Helical" evidence="10">
    <location>
        <begin position="262"/>
        <end position="282"/>
    </location>
</feature>
<evidence type="ECO:0000256" key="5">
    <source>
        <dbReference type="ARBA" id="ARBA00022692"/>
    </source>
</evidence>
<gene>
    <name evidence="11" type="primary">TBLA0I01580</name>
    <name evidence="11" type="ORF">TBLA_0I01580</name>
</gene>
<dbReference type="OMA" id="KNWENTF"/>
<feature type="transmembrane region" description="Helical" evidence="10">
    <location>
        <begin position="167"/>
        <end position="192"/>
    </location>
</feature>
<dbReference type="OrthoDB" id="377083at2759"/>
<feature type="transmembrane region" description="Helical" evidence="10">
    <location>
        <begin position="140"/>
        <end position="155"/>
    </location>
</feature>
<feature type="transmembrane region" description="Helical" evidence="10">
    <location>
        <begin position="204"/>
        <end position="223"/>
    </location>
</feature>
<feature type="transmembrane region" description="Helical" evidence="10">
    <location>
        <begin position="434"/>
        <end position="454"/>
    </location>
</feature>
<keyword evidence="12" id="KW-1185">Reference proteome</keyword>
<dbReference type="EMBL" id="HE806324">
    <property type="protein sequence ID" value="CCH62817.1"/>
    <property type="molecule type" value="Genomic_DNA"/>
</dbReference>
<dbReference type="Proteomes" id="UP000002866">
    <property type="component" value="Chromosome 9"/>
</dbReference>
<comment type="similarity">
    <text evidence="2">Belongs to the polyprenol kinase family.</text>
</comment>
<accession>I2H8W5</accession>
<evidence type="ECO:0000256" key="1">
    <source>
        <dbReference type="ARBA" id="ARBA00004477"/>
    </source>
</evidence>
<keyword evidence="8 10" id="KW-1133">Transmembrane helix</keyword>
<evidence type="ECO:0000256" key="8">
    <source>
        <dbReference type="ARBA" id="ARBA00022989"/>
    </source>
</evidence>
<keyword evidence="5 10" id="KW-0812">Transmembrane</keyword>
<dbReference type="PANTHER" id="PTHR13205">
    <property type="entry name" value="TRANSMEMBRANE PROTEIN 15-RELATED"/>
    <property type="match status" value="1"/>
</dbReference>
<name>I2H8W5_HENB6</name>
<dbReference type="KEGG" id="tbl:TBLA_0I01580"/>
<reference evidence="11 12" key="1">
    <citation type="journal article" date="2011" name="Proc. Natl. Acad. Sci. U.S.A.">
        <title>Evolutionary erosion of yeast sex chromosomes by mating-type switching accidents.</title>
        <authorList>
            <person name="Gordon J.L."/>
            <person name="Armisen D."/>
            <person name="Proux-Wera E."/>
            <person name="Oheigeartaigh S.S."/>
            <person name="Byrne K.P."/>
            <person name="Wolfe K.H."/>
        </authorList>
    </citation>
    <scope>NUCLEOTIDE SEQUENCE [LARGE SCALE GENOMIC DNA]</scope>
    <source>
        <strain evidence="12">ATCC 34711 / CBS 6284 / DSM 70876 / NBRC 10599 / NRRL Y-10934 / UCD 77-7</strain>
    </source>
</reference>
<keyword evidence="9 10" id="KW-0472">Membrane</keyword>
<dbReference type="GeneID" id="14497995"/>
<evidence type="ECO:0000256" key="6">
    <source>
        <dbReference type="ARBA" id="ARBA00022777"/>
    </source>
</evidence>
<organism evidence="11 12">
    <name type="scientific">Henningerozyma blattae (strain ATCC 34711 / CBS 6284 / DSM 70876 / NBRC 10599 / NRRL Y-10934 / UCD 77-7)</name>
    <name type="common">Yeast</name>
    <name type="synonym">Tetrapisispora blattae</name>
    <dbReference type="NCBI Taxonomy" id="1071380"/>
    <lineage>
        <taxon>Eukaryota</taxon>
        <taxon>Fungi</taxon>
        <taxon>Dikarya</taxon>
        <taxon>Ascomycota</taxon>
        <taxon>Saccharomycotina</taxon>
        <taxon>Saccharomycetes</taxon>
        <taxon>Saccharomycetales</taxon>
        <taxon>Saccharomycetaceae</taxon>
        <taxon>Henningerozyma</taxon>
    </lineage>
</organism>
<dbReference type="InParanoid" id="I2H8W5"/>
<dbReference type="eggNOG" id="KOG2468">
    <property type="taxonomic scope" value="Eukaryota"/>
</dbReference>
<feature type="transmembrane region" description="Helical" evidence="10">
    <location>
        <begin position="493"/>
        <end position="513"/>
    </location>
</feature>
<keyword evidence="7" id="KW-0256">Endoplasmic reticulum</keyword>
<dbReference type="GO" id="GO:0043048">
    <property type="term" value="P:dolichyl monophosphate biosynthetic process"/>
    <property type="evidence" value="ECO:0007669"/>
    <property type="project" value="EnsemblFungi"/>
</dbReference>
<dbReference type="HOGENOM" id="CLU_031307_0_0_1"/>
<dbReference type="GO" id="GO:0005789">
    <property type="term" value="C:endoplasmic reticulum membrane"/>
    <property type="evidence" value="ECO:0007669"/>
    <property type="project" value="UniProtKB-SubCell"/>
</dbReference>
<dbReference type="STRING" id="1071380.I2H8W5"/>
<feature type="transmembrane region" description="Helical" evidence="10">
    <location>
        <begin position="116"/>
        <end position="134"/>
    </location>
</feature>
<dbReference type="AlphaFoldDB" id="I2H8W5"/>
<evidence type="ECO:0000256" key="3">
    <source>
        <dbReference type="ARBA" id="ARBA00012132"/>
    </source>
</evidence>
<protein>
    <recommendedName>
        <fullName evidence="3">dolichol kinase</fullName>
        <ecNumber evidence="3">2.7.1.108</ecNumber>
    </recommendedName>
</protein>
<keyword evidence="6" id="KW-0418">Kinase</keyword>
<keyword evidence="4" id="KW-0808">Transferase</keyword>
<evidence type="ECO:0000313" key="12">
    <source>
        <dbReference type="Proteomes" id="UP000002866"/>
    </source>
</evidence>
<dbReference type="PANTHER" id="PTHR13205:SF15">
    <property type="entry name" value="DOLICHOL KINASE"/>
    <property type="match status" value="1"/>
</dbReference>
<feature type="transmembrane region" description="Helical" evidence="10">
    <location>
        <begin position="298"/>
        <end position="319"/>
    </location>
</feature>
<proteinExistence type="inferred from homology"/>
<dbReference type="GO" id="GO:0004168">
    <property type="term" value="F:dolichol kinase activity"/>
    <property type="evidence" value="ECO:0007669"/>
    <property type="project" value="UniProtKB-EC"/>
</dbReference>